<feature type="domain" description="Protein kinase" evidence="12">
    <location>
        <begin position="699"/>
        <end position="965"/>
    </location>
</feature>
<gene>
    <name evidence="13" type="ORF">Tci_044547</name>
</gene>
<dbReference type="Pfam" id="PF00564">
    <property type="entry name" value="PB1"/>
    <property type="match status" value="1"/>
</dbReference>
<comment type="caution">
    <text evidence="13">The sequence shown here is derived from an EMBL/GenBank/DDBJ whole genome shotgun (WGS) entry which is preliminary data.</text>
</comment>
<dbReference type="SMART" id="SM00220">
    <property type="entry name" value="S_TKc"/>
    <property type="match status" value="1"/>
</dbReference>
<dbReference type="GO" id="GO:0010928">
    <property type="term" value="P:regulation of auxin mediated signaling pathway"/>
    <property type="evidence" value="ECO:0007669"/>
    <property type="project" value="UniProtKB-ARBA"/>
</dbReference>
<sequence length="1040" mass="116450">MSQNIDKMDSPGSNDDRLKFLCSFNGSILPRPLDGKLRYVGGDTRIVSVPKDVNFNELMSKMKELFDNVSVLKYQQPDEDLDALVSVVNDDDVINMIEEYEKMGTGDGFTRLRIFLFSSSDDDMGCFDERDNERRYVVALNSHNEATSGEDDGQLIEQYYNQLSIDGSSYNQLPPVNLQHVRIPPHPQSFSQRYSEMESPWSPAYYSPRHHVNDFPSSPSSSRYHSPYGESFDRVNQEDYFRQPENVVWLPPGHLAGDTAGFPGNILHGSNTGNGSHQVVSPRENYMSNRPLYNEGHPQERAWMMHQANARVDGNNNNNNNMNIAAGHPAYPDGNPVPSHYVHHEDRGPRFIRHGPEFVNEIFHDPGMVPGPHVHSPHEEPGVWHGNYSNAYTVENLYHAPPHGHMPANAYWRNGQSPVHGQPSYEASGLPQQENGYARTTADYSPRLPVGVENQNSWVDSSPKVADYSLNAMPNTLNIEKQHYIPTEPVQFTPAPTQFAPQSVQFAPGIVEPTQITNSPNYSVPIEPVARSNPAPTMVIEKVPSVNVLNTEAHNNSSSGTPASKLDEKDDDEKEKLNSPAKQIIGAKKSDQDNASVLQSKECEVECLSHVPQPTESVKKVELEGVKEVKAEPQEDAASAAVNDNTEVKEETVQELDAVDAPGDLDSESDTQSNAKIEPTKAEEEAIARGLQTIKNDDLEEIRELGSGTYGAVYYGKWKGSDVAIKRIKASCFAGKPSERERLIADFWKEALILSSLHHPNVVSFYGIVRDGPNGSLATVTEFMVNGSLKQFLQKKDRTIDRRKRLIIAMDAAFGMEYLHGKNIVHFDLKCENLLVNMRDPHRPICKIGDLGLSKVKQHTLVSGGVRGTLPWMAPELLSGKSHMVSEKIDVYSFGIVMWELLTGDEPYGDMHCASIIGGIVNNSLRPTIPTWCDPEWKALMGSCWSADPTERPSFSEVSQKLRTMAAAINYTQIYWTWNLHRDLRVVAALIEPVIEAQGMHLYIIITSRKTLRFVEILIQLEQLFRRALWLFVNEQLRHG</sequence>
<accession>A0A6L2MGG4</accession>
<dbReference type="InterPro" id="IPR050167">
    <property type="entry name" value="Ser_Thr_protein_kinase"/>
</dbReference>
<dbReference type="PROSITE" id="PS00108">
    <property type="entry name" value="PROTEIN_KINASE_ST"/>
    <property type="match status" value="1"/>
</dbReference>
<comment type="subcellular location">
    <subcellularLocation>
        <location evidence="1">Cytoplasm</location>
    </subcellularLocation>
</comment>
<evidence type="ECO:0000256" key="11">
    <source>
        <dbReference type="SAM" id="MobiDB-lite"/>
    </source>
</evidence>
<dbReference type="InterPro" id="IPR017441">
    <property type="entry name" value="Protein_kinase_ATP_BS"/>
</dbReference>
<reference evidence="13" key="1">
    <citation type="journal article" date="2019" name="Sci. Rep.">
        <title>Draft genome of Tanacetum cinerariifolium, the natural source of mosquito coil.</title>
        <authorList>
            <person name="Yamashiro T."/>
            <person name="Shiraishi A."/>
            <person name="Satake H."/>
            <person name="Nakayama K."/>
        </authorList>
    </citation>
    <scope>NUCLEOTIDE SEQUENCE</scope>
</reference>
<dbReference type="SUPFAM" id="SSF56112">
    <property type="entry name" value="Protein kinase-like (PK-like)"/>
    <property type="match status" value="1"/>
</dbReference>
<dbReference type="GO" id="GO:0004674">
    <property type="term" value="F:protein serine/threonine kinase activity"/>
    <property type="evidence" value="ECO:0007669"/>
    <property type="project" value="UniProtKB-KW"/>
</dbReference>
<evidence type="ECO:0000256" key="10">
    <source>
        <dbReference type="PROSITE-ProRule" id="PRU10141"/>
    </source>
</evidence>
<dbReference type="PROSITE" id="PS00107">
    <property type="entry name" value="PROTEIN_KINASE_ATP"/>
    <property type="match status" value="1"/>
</dbReference>
<evidence type="ECO:0000256" key="4">
    <source>
        <dbReference type="ARBA" id="ARBA00022553"/>
    </source>
</evidence>
<keyword evidence="2" id="KW-0963">Cytoplasm</keyword>
<dbReference type="CDD" id="cd06410">
    <property type="entry name" value="PB1_UP2"/>
    <property type="match status" value="1"/>
</dbReference>
<dbReference type="InterPro" id="IPR001245">
    <property type="entry name" value="Ser-Thr/Tyr_kinase_cat_dom"/>
</dbReference>
<dbReference type="GO" id="GO:0009734">
    <property type="term" value="P:auxin-activated signaling pathway"/>
    <property type="evidence" value="ECO:0007669"/>
    <property type="project" value="UniProtKB-KW"/>
</dbReference>
<feature type="compositionally biased region" description="Polar residues" evidence="11">
    <location>
        <begin position="551"/>
        <end position="562"/>
    </location>
</feature>
<dbReference type="Gene3D" id="3.30.200.20">
    <property type="entry name" value="Phosphorylase Kinase, domain 1"/>
    <property type="match status" value="1"/>
</dbReference>
<evidence type="ECO:0000256" key="5">
    <source>
        <dbReference type="ARBA" id="ARBA00022679"/>
    </source>
</evidence>
<dbReference type="FunFam" id="3.30.200.20:FF:000081">
    <property type="entry name" value="Octicosapeptide/phox/Bem1p domain kinase superfamily protein"/>
    <property type="match status" value="1"/>
</dbReference>
<dbReference type="InterPro" id="IPR000719">
    <property type="entry name" value="Prot_kinase_dom"/>
</dbReference>
<evidence type="ECO:0000256" key="3">
    <source>
        <dbReference type="ARBA" id="ARBA00022527"/>
    </source>
</evidence>
<dbReference type="SMART" id="SM00666">
    <property type="entry name" value="PB1"/>
    <property type="match status" value="1"/>
</dbReference>
<dbReference type="FunFam" id="1.10.510.10:FF:000142">
    <property type="entry name" value="Octicosapeptide/phox/Bem1p domain kinase superfamily protein"/>
    <property type="match status" value="1"/>
</dbReference>
<feature type="compositionally biased region" description="Acidic residues" evidence="11">
    <location>
        <begin position="653"/>
        <end position="669"/>
    </location>
</feature>
<evidence type="ECO:0000256" key="9">
    <source>
        <dbReference type="ARBA" id="ARBA00023294"/>
    </source>
</evidence>
<dbReference type="Gene3D" id="1.10.510.10">
    <property type="entry name" value="Transferase(Phosphotransferase) domain 1"/>
    <property type="match status" value="1"/>
</dbReference>
<evidence type="ECO:0000259" key="12">
    <source>
        <dbReference type="PROSITE" id="PS50011"/>
    </source>
</evidence>
<keyword evidence="5" id="KW-0808">Transferase</keyword>
<dbReference type="GO" id="GO:0005737">
    <property type="term" value="C:cytoplasm"/>
    <property type="evidence" value="ECO:0007669"/>
    <property type="project" value="UniProtKB-SubCell"/>
</dbReference>
<dbReference type="SUPFAM" id="SSF54277">
    <property type="entry name" value="CAD &amp; PB1 domains"/>
    <property type="match status" value="1"/>
</dbReference>
<dbReference type="InterPro" id="IPR011009">
    <property type="entry name" value="Kinase-like_dom_sf"/>
</dbReference>
<evidence type="ECO:0000256" key="2">
    <source>
        <dbReference type="ARBA" id="ARBA00022490"/>
    </source>
</evidence>
<keyword evidence="4" id="KW-0597">Phosphoprotein</keyword>
<keyword evidence="3" id="KW-0723">Serine/threonine-protein kinase</keyword>
<dbReference type="Pfam" id="PF07714">
    <property type="entry name" value="PK_Tyr_Ser-Thr"/>
    <property type="match status" value="1"/>
</dbReference>
<dbReference type="InterPro" id="IPR000270">
    <property type="entry name" value="PB1_dom"/>
</dbReference>
<organism evidence="13">
    <name type="scientific">Tanacetum cinerariifolium</name>
    <name type="common">Dalmatian daisy</name>
    <name type="synonym">Chrysanthemum cinerariifolium</name>
    <dbReference type="NCBI Taxonomy" id="118510"/>
    <lineage>
        <taxon>Eukaryota</taxon>
        <taxon>Viridiplantae</taxon>
        <taxon>Streptophyta</taxon>
        <taxon>Embryophyta</taxon>
        <taxon>Tracheophyta</taxon>
        <taxon>Spermatophyta</taxon>
        <taxon>Magnoliopsida</taxon>
        <taxon>eudicotyledons</taxon>
        <taxon>Gunneridae</taxon>
        <taxon>Pentapetalae</taxon>
        <taxon>asterids</taxon>
        <taxon>campanulids</taxon>
        <taxon>Asterales</taxon>
        <taxon>Asteraceae</taxon>
        <taxon>Asteroideae</taxon>
        <taxon>Anthemideae</taxon>
        <taxon>Anthemidinae</taxon>
        <taxon>Tanacetum</taxon>
    </lineage>
</organism>
<evidence type="ECO:0000256" key="1">
    <source>
        <dbReference type="ARBA" id="ARBA00004496"/>
    </source>
</evidence>
<dbReference type="FunFam" id="3.10.20.90:FF:000058">
    <property type="entry name" value="Octicosapeptide/phox/Bem1p domain kinase superfamily protein"/>
    <property type="match status" value="1"/>
</dbReference>
<dbReference type="Gene3D" id="3.10.20.90">
    <property type="entry name" value="Phosphatidylinositol 3-kinase Catalytic Subunit, Chain A, domain 1"/>
    <property type="match status" value="1"/>
</dbReference>
<feature type="region of interest" description="Disordered" evidence="11">
    <location>
        <begin position="629"/>
        <end position="682"/>
    </location>
</feature>
<keyword evidence="8 10" id="KW-0067">ATP-binding</keyword>
<evidence type="ECO:0000256" key="7">
    <source>
        <dbReference type="ARBA" id="ARBA00022777"/>
    </source>
</evidence>
<dbReference type="GO" id="GO:0005524">
    <property type="term" value="F:ATP binding"/>
    <property type="evidence" value="ECO:0007669"/>
    <property type="project" value="UniProtKB-UniRule"/>
</dbReference>
<feature type="binding site" evidence="10">
    <location>
        <position position="736"/>
    </location>
    <ligand>
        <name>ATP</name>
        <dbReference type="ChEBI" id="CHEBI:30616"/>
    </ligand>
</feature>
<keyword evidence="7 13" id="KW-0418">Kinase</keyword>
<feature type="region of interest" description="Disordered" evidence="11">
    <location>
        <begin position="551"/>
        <end position="593"/>
    </location>
</feature>
<evidence type="ECO:0000256" key="6">
    <source>
        <dbReference type="ARBA" id="ARBA00022741"/>
    </source>
</evidence>
<keyword evidence="9" id="KW-0927">Auxin signaling pathway</keyword>
<evidence type="ECO:0000313" key="13">
    <source>
        <dbReference type="EMBL" id="GEU72569.1"/>
    </source>
</evidence>
<proteinExistence type="predicted"/>
<dbReference type="PANTHER" id="PTHR23257:SF703">
    <property type="entry name" value="KINASE SUPERFAMILY WITH OCTICOSAPEPTIDE_PHOX_BEM1P DOMAIN-CONTAINING PROTEIN"/>
    <property type="match status" value="1"/>
</dbReference>
<protein>
    <submittedName>
        <fullName evidence="13">Probable LIM domain-containing serine/threonine-protein kinase</fullName>
    </submittedName>
</protein>
<dbReference type="PROSITE" id="PS50011">
    <property type="entry name" value="PROTEIN_KINASE_DOM"/>
    <property type="match status" value="1"/>
</dbReference>
<dbReference type="PRINTS" id="PR00109">
    <property type="entry name" value="TYRKINASE"/>
</dbReference>
<dbReference type="PANTHER" id="PTHR23257">
    <property type="entry name" value="SERINE-THREONINE PROTEIN KINASE"/>
    <property type="match status" value="1"/>
</dbReference>
<dbReference type="InterPro" id="IPR008271">
    <property type="entry name" value="Ser/Thr_kinase_AS"/>
</dbReference>
<evidence type="ECO:0000256" key="8">
    <source>
        <dbReference type="ARBA" id="ARBA00022840"/>
    </source>
</evidence>
<keyword evidence="6 10" id="KW-0547">Nucleotide-binding</keyword>
<dbReference type="CDD" id="cd13999">
    <property type="entry name" value="STKc_MAP3K-like"/>
    <property type="match status" value="1"/>
</dbReference>
<name>A0A6L2MGG4_TANCI</name>
<dbReference type="AlphaFoldDB" id="A0A6L2MGG4"/>
<dbReference type="EMBL" id="BKCJ010006517">
    <property type="protein sequence ID" value="GEU72569.1"/>
    <property type="molecule type" value="Genomic_DNA"/>
</dbReference>